<name>A0AAV2ZAQ8_9STRA</name>
<protein>
    <recommendedName>
        <fullName evidence="3 6">tRNA (adenine(58)-N(1))-methyltransferase non-catalytic subunit TRM6</fullName>
    </recommendedName>
</protein>
<evidence type="ECO:0000256" key="3">
    <source>
        <dbReference type="ARBA" id="ARBA00021704"/>
    </source>
</evidence>
<dbReference type="InterPro" id="IPR029063">
    <property type="entry name" value="SAM-dependent_MTases_sf"/>
</dbReference>
<dbReference type="Proteomes" id="UP001146120">
    <property type="component" value="Unassembled WGS sequence"/>
</dbReference>
<feature type="region of interest" description="Disordered" evidence="7">
    <location>
        <begin position="79"/>
        <end position="100"/>
    </location>
</feature>
<gene>
    <name evidence="8" type="ORF">N0F65_003188</name>
</gene>
<feature type="region of interest" description="Disordered" evidence="7">
    <location>
        <begin position="268"/>
        <end position="288"/>
    </location>
</feature>
<keyword evidence="5 6" id="KW-0539">Nucleus</keyword>
<proteinExistence type="inferred from homology"/>
<organism evidence="8 9">
    <name type="scientific">Lagenidium giganteum</name>
    <dbReference type="NCBI Taxonomy" id="4803"/>
    <lineage>
        <taxon>Eukaryota</taxon>
        <taxon>Sar</taxon>
        <taxon>Stramenopiles</taxon>
        <taxon>Oomycota</taxon>
        <taxon>Peronosporomycetes</taxon>
        <taxon>Pythiales</taxon>
        <taxon>Pythiaceae</taxon>
    </lineage>
</organism>
<dbReference type="GO" id="GO:0005634">
    <property type="term" value="C:nucleus"/>
    <property type="evidence" value="ECO:0007669"/>
    <property type="project" value="UniProtKB-SubCell"/>
</dbReference>
<dbReference type="GO" id="GO:0031515">
    <property type="term" value="C:tRNA (m1A) methyltransferase complex"/>
    <property type="evidence" value="ECO:0007669"/>
    <property type="project" value="UniProtKB-UniRule"/>
</dbReference>
<reference evidence="8" key="1">
    <citation type="submission" date="2022-11" db="EMBL/GenBank/DDBJ databases">
        <authorList>
            <person name="Morgan W.R."/>
            <person name="Tartar A."/>
        </authorList>
    </citation>
    <scope>NUCLEOTIDE SEQUENCE</scope>
    <source>
        <strain evidence="8">ARSEF 373</strain>
    </source>
</reference>
<dbReference type="EMBL" id="DAKRPA010000024">
    <property type="protein sequence ID" value="DBA03000.1"/>
    <property type="molecule type" value="Genomic_DNA"/>
</dbReference>
<evidence type="ECO:0000313" key="9">
    <source>
        <dbReference type="Proteomes" id="UP001146120"/>
    </source>
</evidence>
<comment type="function">
    <text evidence="6">Substrate-binding subunit of tRNA (adenine-N1-)-methyltransferase, which catalyzes the formation of N1-methyladenine at position 58 (m1A58) in initiator methionyl-tRNA.</text>
</comment>
<reference evidence="8" key="2">
    <citation type="journal article" date="2023" name="Microbiol Resour">
        <title>Decontamination and Annotation of the Draft Genome Sequence of the Oomycete Lagenidium giganteum ARSEF 373.</title>
        <authorList>
            <person name="Morgan W.R."/>
            <person name="Tartar A."/>
        </authorList>
    </citation>
    <scope>NUCLEOTIDE SEQUENCE</scope>
    <source>
        <strain evidence="8">ARSEF 373</strain>
    </source>
</reference>
<dbReference type="PANTHER" id="PTHR12945">
    <property type="entry name" value="TRANSLATION INITIATION FACTOR EIF3-RELATED"/>
    <property type="match status" value="1"/>
</dbReference>
<dbReference type="GO" id="GO:0030488">
    <property type="term" value="P:tRNA methylation"/>
    <property type="evidence" value="ECO:0007669"/>
    <property type="project" value="InterPro"/>
</dbReference>
<evidence type="ECO:0000256" key="7">
    <source>
        <dbReference type="SAM" id="MobiDB-lite"/>
    </source>
</evidence>
<evidence type="ECO:0000256" key="2">
    <source>
        <dbReference type="ARBA" id="ARBA00008320"/>
    </source>
</evidence>
<comment type="caution">
    <text evidence="8">The sequence shown here is derived from an EMBL/GenBank/DDBJ whole genome shotgun (WGS) entry which is preliminary data.</text>
</comment>
<comment type="similarity">
    <text evidence="2 6">Belongs to the TRM6/GCD10 family.</text>
</comment>
<dbReference type="AlphaFoldDB" id="A0AAV2ZAQ8"/>
<keyword evidence="9" id="KW-1185">Reference proteome</keyword>
<comment type="subcellular location">
    <subcellularLocation>
        <location evidence="1 6">Nucleus</location>
    </subcellularLocation>
</comment>
<evidence type="ECO:0000256" key="1">
    <source>
        <dbReference type="ARBA" id="ARBA00004123"/>
    </source>
</evidence>
<evidence type="ECO:0000313" key="8">
    <source>
        <dbReference type="EMBL" id="DBA03000.1"/>
    </source>
</evidence>
<evidence type="ECO:0000256" key="5">
    <source>
        <dbReference type="ARBA" id="ARBA00023242"/>
    </source>
</evidence>
<sequence>MTDAMEPRNPNVIHEGDTVICQTSDDRMFFQPMNKDETIRVGKKLTSVRPVFGAFYGSIFEVQNKKLTRVDGGLFPDPVAPETGESFVPDSDNRSYADTNSAQKLSAKEIHGLREEGASGQEIIKALVENSETWDAKTEFSKQKYLKKKQQKYMPRVRFLKCTAESLCRTYRLKNPSKILNMREDTLGQILAYANIHAKAQVLVVDTVMGLVTGAIAERQAGLGRILAPHDGPHPSADILRRWNFDKKTRESMHFFSFKNVALLTKKEEDIPDPEPERNEVTPEEAKRLEAERLSQYTEEERRAYQEKKAKKRANKITRQPIRQVREWVRQKSDALVIACDFDPERVLMALLPYLHCSKPFVIYSEYMEPLTKIFDKLQKMDAIIDLQLNETWTREYQVLPGRTHPEMKMNACSGYLLTGIKINEVVANPDALAAMSDVAEKPAKRAKTEEST</sequence>
<dbReference type="Gene3D" id="3.40.50.150">
    <property type="entry name" value="Vaccinia Virus protein VP39"/>
    <property type="match status" value="1"/>
</dbReference>
<evidence type="ECO:0000256" key="4">
    <source>
        <dbReference type="ARBA" id="ARBA00022694"/>
    </source>
</evidence>
<dbReference type="InterPro" id="IPR017423">
    <property type="entry name" value="TRM6"/>
</dbReference>
<dbReference type="Pfam" id="PF04189">
    <property type="entry name" value="Gcd10p"/>
    <property type="match status" value="1"/>
</dbReference>
<dbReference type="PIRSF" id="PIRSF038170">
    <property type="entry name" value="tRNA_m1A_mtfrase"/>
    <property type="match status" value="1"/>
</dbReference>
<keyword evidence="4 6" id="KW-0819">tRNA processing</keyword>
<accession>A0AAV2ZAQ8</accession>
<evidence type="ECO:0000256" key="6">
    <source>
        <dbReference type="PIRNR" id="PIRNR038170"/>
    </source>
</evidence>
<dbReference type="PANTHER" id="PTHR12945:SF0">
    <property type="entry name" value="TRNA (ADENINE(58)-N(1))-METHYLTRANSFERASE NON-CATALYTIC SUBUNIT TRM6"/>
    <property type="match status" value="1"/>
</dbReference>
<comment type="subunit">
    <text evidence="6">Heterotetramer.</text>
</comment>